<dbReference type="InterPro" id="IPR001647">
    <property type="entry name" value="HTH_TetR"/>
</dbReference>
<dbReference type="InterPro" id="IPR041669">
    <property type="entry name" value="TetR_C_15"/>
</dbReference>
<dbReference type="PANTHER" id="PTHR30055">
    <property type="entry name" value="HTH-TYPE TRANSCRIPTIONAL REGULATOR RUTR"/>
    <property type="match status" value="1"/>
</dbReference>
<accession>A0ABS4C2W9</accession>
<evidence type="ECO:0000259" key="5">
    <source>
        <dbReference type="PROSITE" id="PS50977"/>
    </source>
</evidence>
<keyword evidence="2 4" id="KW-0238">DNA-binding</keyword>
<name>A0ABS4C2W9_9PSED</name>
<dbReference type="PROSITE" id="PS50977">
    <property type="entry name" value="HTH_TETR_2"/>
    <property type="match status" value="1"/>
</dbReference>
<keyword evidence="7" id="KW-1185">Reference proteome</keyword>
<gene>
    <name evidence="6" type="ORF">JTJ32_05050</name>
</gene>
<dbReference type="EMBL" id="JAFFZW010000002">
    <property type="protein sequence ID" value="MBP0944699.1"/>
    <property type="molecule type" value="Genomic_DNA"/>
</dbReference>
<keyword evidence="3" id="KW-0804">Transcription</keyword>
<dbReference type="InterPro" id="IPR009057">
    <property type="entry name" value="Homeodomain-like_sf"/>
</dbReference>
<proteinExistence type="predicted"/>
<reference evidence="6 7" key="1">
    <citation type="journal article" date="2022" name="Syst. Appl. Microbiol.">
        <title>Pseudomonas alliivorans sp. nov., a plant-pathogenic bacterium isolated from onion foliage in Georgia, USA.</title>
        <authorList>
            <person name="Zhao M."/>
            <person name="Tyson C."/>
            <person name="Chen H.C."/>
            <person name="Paudel S."/>
            <person name="Gitaitis R."/>
            <person name="Kvitko B."/>
            <person name="Dutta B."/>
        </authorList>
    </citation>
    <scope>NUCLEOTIDE SEQUENCE [LARGE SCALE GENOMIC DNA]</scope>
    <source>
        <strain evidence="6 7">20GA0068</strain>
    </source>
</reference>
<protein>
    <submittedName>
        <fullName evidence="6">TetR/AcrR family transcriptional regulator</fullName>
    </submittedName>
</protein>
<evidence type="ECO:0000256" key="4">
    <source>
        <dbReference type="PROSITE-ProRule" id="PRU00335"/>
    </source>
</evidence>
<evidence type="ECO:0000313" key="6">
    <source>
        <dbReference type="EMBL" id="MBP0944699.1"/>
    </source>
</evidence>
<evidence type="ECO:0000256" key="3">
    <source>
        <dbReference type="ARBA" id="ARBA00023163"/>
    </source>
</evidence>
<organism evidence="6 7">
    <name type="scientific">Pseudomonas alliivorans</name>
    <dbReference type="NCBI Taxonomy" id="2810613"/>
    <lineage>
        <taxon>Bacteria</taxon>
        <taxon>Pseudomonadati</taxon>
        <taxon>Pseudomonadota</taxon>
        <taxon>Gammaproteobacteria</taxon>
        <taxon>Pseudomonadales</taxon>
        <taxon>Pseudomonadaceae</taxon>
        <taxon>Pseudomonas</taxon>
    </lineage>
</organism>
<keyword evidence="1" id="KW-0805">Transcription regulation</keyword>
<dbReference type="Gene3D" id="1.10.357.10">
    <property type="entry name" value="Tetracycline Repressor, domain 2"/>
    <property type="match status" value="1"/>
</dbReference>
<dbReference type="Proteomes" id="UP000673197">
    <property type="component" value="Unassembled WGS sequence"/>
</dbReference>
<evidence type="ECO:0000313" key="7">
    <source>
        <dbReference type="Proteomes" id="UP000673197"/>
    </source>
</evidence>
<dbReference type="SUPFAM" id="SSF46689">
    <property type="entry name" value="Homeodomain-like"/>
    <property type="match status" value="1"/>
</dbReference>
<evidence type="ECO:0000256" key="2">
    <source>
        <dbReference type="ARBA" id="ARBA00023125"/>
    </source>
</evidence>
<dbReference type="Pfam" id="PF17918">
    <property type="entry name" value="TetR_C_15"/>
    <property type="match status" value="1"/>
</dbReference>
<feature type="domain" description="HTH tetR-type" evidence="5">
    <location>
        <begin position="20"/>
        <end position="80"/>
    </location>
</feature>
<dbReference type="PANTHER" id="PTHR30055:SF234">
    <property type="entry name" value="HTH-TYPE TRANSCRIPTIONAL REGULATOR BETI"/>
    <property type="match status" value="1"/>
</dbReference>
<evidence type="ECO:0000256" key="1">
    <source>
        <dbReference type="ARBA" id="ARBA00023015"/>
    </source>
</evidence>
<comment type="caution">
    <text evidence="6">The sequence shown here is derived from an EMBL/GenBank/DDBJ whole genome shotgun (WGS) entry which is preliminary data.</text>
</comment>
<feature type="DNA-binding region" description="H-T-H motif" evidence="4">
    <location>
        <begin position="43"/>
        <end position="62"/>
    </location>
</feature>
<dbReference type="Pfam" id="PF00440">
    <property type="entry name" value="TetR_N"/>
    <property type="match status" value="1"/>
</dbReference>
<dbReference type="PRINTS" id="PR00455">
    <property type="entry name" value="HTHTETR"/>
</dbReference>
<dbReference type="RefSeq" id="WP_210041226.1">
    <property type="nucleotide sequence ID" value="NZ_JAFFZW010000002.1"/>
</dbReference>
<sequence length="214" mass="23810">MSKSRFPVKPRKIPAQARSRATVDAIIQAATYILTKVGWDGLTTNAIAERAGVNIGSLYQFFPNKEAIIAELQRRHAADTRTDLLEVLHVLPAQPSLRDALTLIIEMIVAEHRVAPALHKAIHEELPRTVRQMEEDKDSLQRQFAEVLRPFMKNVPDPDLAIYLMGIAAHAIIHNVTADQPELLAQPAFVSEVVTLIEHYLQRPAPEPDAAIAT</sequence>
<dbReference type="InterPro" id="IPR050109">
    <property type="entry name" value="HTH-type_TetR-like_transc_reg"/>
</dbReference>